<feature type="non-terminal residue" evidence="2">
    <location>
        <position position="53"/>
    </location>
</feature>
<comment type="caution">
    <text evidence="2">The sequence shown here is derived from an EMBL/GenBank/DDBJ whole genome shotgun (WGS) entry which is preliminary data.</text>
</comment>
<evidence type="ECO:0000313" key="3">
    <source>
        <dbReference type="Proteomes" id="UP001189429"/>
    </source>
</evidence>
<reference evidence="2" key="1">
    <citation type="submission" date="2023-10" db="EMBL/GenBank/DDBJ databases">
        <authorList>
            <person name="Chen Y."/>
            <person name="Shah S."/>
            <person name="Dougan E. K."/>
            <person name="Thang M."/>
            <person name="Chan C."/>
        </authorList>
    </citation>
    <scope>NUCLEOTIDE SEQUENCE [LARGE SCALE GENOMIC DNA]</scope>
</reference>
<keyword evidence="3" id="KW-1185">Reference proteome</keyword>
<dbReference type="EMBL" id="CAUYUJ010020700">
    <property type="protein sequence ID" value="CAK0899949.1"/>
    <property type="molecule type" value="Genomic_DNA"/>
</dbReference>
<proteinExistence type="predicted"/>
<sequence>GDANQIAHGVGAVNGKQLGSGEHRKRACLRANRAKLSEQSSQRHRANTDDILQ</sequence>
<accession>A0ABN9XJH8</accession>
<protein>
    <submittedName>
        <fullName evidence="2">Uncharacterized protein</fullName>
    </submittedName>
</protein>
<feature type="non-terminal residue" evidence="2">
    <location>
        <position position="1"/>
    </location>
</feature>
<name>A0ABN9XJH8_9DINO</name>
<feature type="region of interest" description="Disordered" evidence="1">
    <location>
        <begin position="1"/>
        <end position="53"/>
    </location>
</feature>
<evidence type="ECO:0000313" key="2">
    <source>
        <dbReference type="EMBL" id="CAK0899949.1"/>
    </source>
</evidence>
<gene>
    <name evidence="2" type="ORF">PCOR1329_LOCUS77364</name>
</gene>
<evidence type="ECO:0000256" key="1">
    <source>
        <dbReference type="SAM" id="MobiDB-lite"/>
    </source>
</evidence>
<organism evidence="2 3">
    <name type="scientific">Prorocentrum cordatum</name>
    <dbReference type="NCBI Taxonomy" id="2364126"/>
    <lineage>
        <taxon>Eukaryota</taxon>
        <taxon>Sar</taxon>
        <taxon>Alveolata</taxon>
        <taxon>Dinophyceae</taxon>
        <taxon>Prorocentrales</taxon>
        <taxon>Prorocentraceae</taxon>
        <taxon>Prorocentrum</taxon>
    </lineage>
</organism>
<dbReference type="Proteomes" id="UP001189429">
    <property type="component" value="Unassembled WGS sequence"/>
</dbReference>